<sequence length="391" mass="43066">MAHSHLKENPAMSDATPPMQSWALGRHQVELPANWGHPLGGGKLYFGLGADHETVDVDLLGQDITQAQFDEALTERAQRISAVENSEVTKSMLITATELAPGKQLLQYYLSSGGTRSQTYELHIRVNGAHVMLSANAHNGNNAKVESRLIALAEQVAAIRQGETAGPGFALGAVIIRSAHDHEQATVRFVAPGSNVRLKFYISAVTPDESPRLIDRMARDSKVFNADDHEVLRKGRTTLAGNPAEEYLLAYEMDAHRELLFVAENYRDNRSLANPTINVRLTAGGVRNTPIDPDISPDKLLNWLMPGFVPRRDPPLWQRKPRPSAVDPVLSNEEIVAIWDHAIRSLRPRYGAVASPKVESERFFRGVTPGQAEKDRISLDAFIASEPGTKE</sequence>
<keyword evidence="3" id="KW-1185">Reference proteome</keyword>
<proteinExistence type="predicted"/>
<dbReference type="EMBL" id="CP132976">
    <property type="protein sequence ID" value="WMD19594.1"/>
    <property type="molecule type" value="Genomic_DNA"/>
</dbReference>
<evidence type="ECO:0000313" key="2">
    <source>
        <dbReference type="EMBL" id="WMD19594.1"/>
    </source>
</evidence>
<dbReference type="InterPro" id="IPR041290">
    <property type="entry name" value="Tli4_C"/>
</dbReference>
<feature type="domain" description="Tle cognate immunity protein 4 C-terminal" evidence="1">
    <location>
        <begin position="166"/>
        <end position="300"/>
    </location>
</feature>
<dbReference type="Pfam" id="PF18426">
    <property type="entry name" value="Tli4_C"/>
    <property type="match status" value="1"/>
</dbReference>
<name>A0ABY9LZ92_9BURK</name>
<dbReference type="RefSeq" id="WP_306941989.1">
    <property type="nucleotide sequence ID" value="NZ_CP132976.1"/>
</dbReference>
<organism evidence="2 3">
    <name type="scientific">Achromobacter seleniivolatilans</name>
    <dbReference type="NCBI Taxonomy" id="3047478"/>
    <lineage>
        <taxon>Bacteria</taxon>
        <taxon>Pseudomonadati</taxon>
        <taxon>Pseudomonadota</taxon>
        <taxon>Betaproteobacteria</taxon>
        <taxon>Burkholderiales</taxon>
        <taxon>Alcaligenaceae</taxon>
        <taxon>Achromobacter</taxon>
    </lineage>
</organism>
<dbReference type="Proteomes" id="UP001234798">
    <property type="component" value="Chromosome"/>
</dbReference>
<gene>
    <name evidence="2" type="ORF">RAS12_23690</name>
</gene>
<accession>A0ABY9LZ92</accession>
<evidence type="ECO:0000313" key="3">
    <source>
        <dbReference type="Proteomes" id="UP001234798"/>
    </source>
</evidence>
<evidence type="ECO:0000259" key="1">
    <source>
        <dbReference type="Pfam" id="PF18426"/>
    </source>
</evidence>
<reference evidence="2 3" key="1">
    <citation type="submission" date="2023-08" db="EMBL/GenBank/DDBJ databases">
        <title>Achromobacter seleniivolatilans sp. nov., isolated from seleniferous soil.</title>
        <authorList>
            <person name="Zhang S."/>
            <person name="Li K."/>
            <person name="Peng J."/>
            <person name="Zhao Q."/>
            <person name="Wang H."/>
            <person name="Guo Y."/>
        </authorList>
    </citation>
    <scope>NUCLEOTIDE SEQUENCE [LARGE SCALE GENOMIC DNA]</scope>
    <source>
        <strain evidence="2 3">R39</strain>
    </source>
</reference>
<protein>
    <submittedName>
        <fullName evidence="2">T6SS immunity protein Tli4 family protein</fullName>
    </submittedName>
</protein>